<gene>
    <name evidence="18" type="ORF">TGAM01_v203124</name>
</gene>
<sequence length="815" mass="92802">MHTISRKLDQARAALGLFWRADVPLCFARQLRNFNSLTTRSLHLLLADRRALPYEHLRAQSKDDISPRVLFASSYPPLFACHPPCRPSLTRLLMPVATTPSASPRPSTLVKMDDRKRPAISGAEDLAPPSKRVAINGSKAKDDNADMKEETWIEVYTKGAIYRQMQEYSRKAVTAESRLEELHKRSVHHDDHLRIVDAWWRQLVEELELIATSKVTLTEKSDGPYLTSVNFKDLHDFQVHLQEKGKSIKAKAETLLSQLAALRQNISPKTSELESKVASLLAAQKEYFLKLDRLSGEKEQLSEQLNAATLRYFKAEKKLDRAKSAQVQRLEQQAFANATRPVTTPTEGAPEPNEANGTVNELLVKYEEVTAAAAKQKEQLETLLADLKTAQEENTSLKSRRDTFTDEDYIRTDVFKQFKNQNEDLIKRINTLEATNKQLREEAEKLQAERTAFRTQLEADMNQVAQDYEADIAARDQDLTRVRSARDEILAENVQRRANAEQEKIAMEHIKELVLAKEDRISALELELARLQPTEDETMADAGDAEDITEAELRQKYKKLKQDFNSINLELPAMEKAYKKMKDLAQKKVLDYAALEEKVAILIAEKSKADQKYFSARKDADNRNSEIRSLRHQSGKTAEIIAQLKDFESQNRTLLSNLEKQVADLKQANAALVSENKKMESNSLEAVRRAESVAKQVGELSSLVKSKDASTAVIRERNATQEVEVEKIKVRLEHVQKDRDNWKNKALSNSSEEEDMLRTMALCTVCRTNFKNTALKTCGHLFCNKCVDDRISNRMRKCPSCSRAFDKMDVMQVHF</sequence>
<reference evidence="18 19" key="1">
    <citation type="journal article" date="2016" name="Genome Announc.">
        <title>Draft Whole-Genome Sequence of Trichoderma gamsii T6085, a Promising Biocontrol Agent of Fusarium Head Blight on Wheat.</title>
        <authorList>
            <person name="Baroncelli R."/>
            <person name="Zapparata A."/>
            <person name="Piaggeschi G."/>
            <person name="Sarrocco S."/>
            <person name="Vannacci G."/>
        </authorList>
    </citation>
    <scope>NUCLEOTIDE SEQUENCE [LARGE SCALE GENOMIC DNA]</scope>
    <source>
        <strain evidence="18 19">T6085</strain>
    </source>
</reference>
<dbReference type="InterPro" id="IPR013956">
    <property type="entry name" value="E3_ubiquit_lig_Bre1"/>
</dbReference>
<dbReference type="Pfam" id="PF00097">
    <property type="entry name" value="zf-C3HC4"/>
    <property type="match status" value="1"/>
</dbReference>
<dbReference type="GO" id="GO:0005634">
    <property type="term" value="C:nucleus"/>
    <property type="evidence" value="ECO:0007669"/>
    <property type="project" value="UniProtKB-SubCell"/>
</dbReference>
<evidence type="ECO:0000256" key="9">
    <source>
        <dbReference type="ARBA" id="ARBA00022833"/>
    </source>
</evidence>
<evidence type="ECO:0000256" key="8">
    <source>
        <dbReference type="ARBA" id="ARBA00022786"/>
    </source>
</evidence>
<evidence type="ECO:0000256" key="4">
    <source>
        <dbReference type="ARBA" id="ARBA00005555"/>
    </source>
</evidence>
<dbReference type="GeneID" id="29982567"/>
<evidence type="ECO:0000256" key="15">
    <source>
        <dbReference type="RuleBase" id="RU365038"/>
    </source>
</evidence>
<evidence type="ECO:0000256" key="12">
    <source>
        <dbReference type="ARBA" id="ARBA00023242"/>
    </source>
</evidence>
<evidence type="ECO:0000256" key="7">
    <source>
        <dbReference type="ARBA" id="ARBA00022771"/>
    </source>
</evidence>
<keyword evidence="5 15" id="KW-0808">Transferase</keyword>
<feature type="coiled-coil region" evidence="16">
    <location>
        <begin position="507"/>
        <end position="612"/>
    </location>
</feature>
<evidence type="ECO:0000256" key="6">
    <source>
        <dbReference type="ARBA" id="ARBA00022723"/>
    </source>
</evidence>
<proteinExistence type="inferred from homology"/>
<feature type="domain" description="RING-type" evidence="17">
    <location>
        <begin position="763"/>
        <end position="802"/>
    </location>
</feature>
<comment type="catalytic activity">
    <reaction evidence="1 15">
        <text>S-ubiquitinyl-[E2 ubiquitin-conjugating enzyme]-L-cysteine + [acceptor protein]-L-lysine = [E2 ubiquitin-conjugating enzyme]-L-cysteine + N(6)-ubiquitinyl-[acceptor protein]-L-lysine.</text>
        <dbReference type="EC" id="2.3.2.27"/>
    </reaction>
</comment>
<dbReference type="PANTHER" id="PTHR23163">
    <property type="entry name" value="RING FINGER PROTEIN-RELATED"/>
    <property type="match status" value="1"/>
</dbReference>
<dbReference type="Pfam" id="PF26095">
    <property type="entry name" value="CC_Bre1"/>
    <property type="match status" value="1"/>
</dbReference>
<dbReference type="InterPro" id="IPR018957">
    <property type="entry name" value="Znf_C3HC4_RING-type"/>
</dbReference>
<keyword evidence="7 14" id="KW-0863">Zinc-finger</keyword>
<keyword evidence="9 15" id="KW-0862">Zinc</keyword>
<keyword evidence="8 15" id="KW-0833">Ubl conjugation pathway</keyword>
<evidence type="ECO:0000256" key="14">
    <source>
        <dbReference type="PROSITE-ProRule" id="PRU00175"/>
    </source>
</evidence>
<dbReference type="GO" id="GO:0008270">
    <property type="term" value="F:zinc ion binding"/>
    <property type="evidence" value="ECO:0007669"/>
    <property type="project" value="UniProtKB-KW"/>
</dbReference>
<comment type="function">
    <text evidence="13">E3 ubiquitin-protein ligase that mediates monoubiquitination of histone H2B to form H2BK123ub1. H2BK123ub1 gives a specific tag for epigenetic transcriptional activation and is also a prerequisite for H3K4me and H3K79me formation.</text>
</comment>
<dbReference type="GO" id="GO:0016567">
    <property type="term" value="P:protein ubiquitination"/>
    <property type="evidence" value="ECO:0007669"/>
    <property type="project" value="UniProtKB-UniRule"/>
</dbReference>
<dbReference type="RefSeq" id="XP_018664402.1">
    <property type="nucleotide sequence ID" value="XM_018802484.2"/>
</dbReference>
<evidence type="ECO:0000256" key="5">
    <source>
        <dbReference type="ARBA" id="ARBA00022679"/>
    </source>
</evidence>
<dbReference type="InterPro" id="IPR013083">
    <property type="entry name" value="Znf_RING/FYVE/PHD"/>
</dbReference>
<evidence type="ECO:0000259" key="17">
    <source>
        <dbReference type="PROSITE" id="PS50089"/>
    </source>
</evidence>
<dbReference type="EC" id="2.3.2.27" evidence="15"/>
<dbReference type="InterPro" id="IPR001841">
    <property type="entry name" value="Znf_RING"/>
</dbReference>
<evidence type="ECO:0000313" key="19">
    <source>
        <dbReference type="Proteomes" id="UP000054821"/>
    </source>
</evidence>
<dbReference type="InterPro" id="IPR058643">
    <property type="entry name" value="BRE1-like_CC"/>
</dbReference>
<dbReference type="Proteomes" id="UP000054821">
    <property type="component" value="Unassembled WGS sequence"/>
</dbReference>
<evidence type="ECO:0000256" key="2">
    <source>
        <dbReference type="ARBA" id="ARBA00004123"/>
    </source>
</evidence>
<comment type="similarity">
    <text evidence="4 15">Belongs to the BRE1 family.</text>
</comment>
<feature type="coiled-coil region" evidence="16">
    <location>
        <begin position="655"/>
        <end position="682"/>
    </location>
</feature>
<dbReference type="GO" id="GO:0006325">
    <property type="term" value="P:chromatin organization"/>
    <property type="evidence" value="ECO:0007669"/>
    <property type="project" value="UniProtKB-KW"/>
</dbReference>
<dbReference type="EMBL" id="JPDN02000008">
    <property type="protein sequence ID" value="PON27988.1"/>
    <property type="molecule type" value="Genomic_DNA"/>
</dbReference>
<dbReference type="CDD" id="cd16499">
    <property type="entry name" value="RING-HC_Bre1-like"/>
    <property type="match status" value="1"/>
</dbReference>
<dbReference type="SUPFAM" id="SSF57850">
    <property type="entry name" value="RING/U-box"/>
    <property type="match status" value="1"/>
</dbReference>
<feature type="coiled-coil region" evidence="16">
    <location>
        <begin position="359"/>
        <end position="463"/>
    </location>
</feature>
<keyword evidence="11 15" id="KW-0175">Coiled coil</keyword>
<dbReference type="InterPro" id="IPR017907">
    <property type="entry name" value="Znf_RING_CS"/>
</dbReference>
<comment type="pathway">
    <text evidence="3 15">Protein modification; protein ubiquitination.</text>
</comment>
<evidence type="ECO:0000256" key="16">
    <source>
        <dbReference type="SAM" id="Coils"/>
    </source>
</evidence>
<evidence type="ECO:0000256" key="13">
    <source>
        <dbReference type="ARBA" id="ARBA00059679"/>
    </source>
</evidence>
<comment type="subcellular location">
    <subcellularLocation>
        <location evidence="2 15">Nucleus</location>
    </subcellularLocation>
</comment>
<keyword evidence="6 15" id="KW-0479">Metal-binding</keyword>
<protein>
    <recommendedName>
        <fullName evidence="15">E3 ubiquitin protein ligase</fullName>
        <ecNumber evidence="15">2.3.2.27</ecNumber>
    </recommendedName>
</protein>
<evidence type="ECO:0000256" key="10">
    <source>
        <dbReference type="ARBA" id="ARBA00022853"/>
    </source>
</evidence>
<dbReference type="Gene3D" id="3.30.40.10">
    <property type="entry name" value="Zinc/RING finger domain, C3HC4 (zinc finger)"/>
    <property type="match status" value="1"/>
</dbReference>
<dbReference type="PROSITE" id="PS50089">
    <property type="entry name" value="ZF_RING_2"/>
    <property type="match status" value="1"/>
</dbReference>
<dbReference type="PANTHER" id="PTHR23163:SF0">
    <property type="entry name" value="E3 UBIQUITIN-PROTEIN LIGASE BRE1"/>
    <property type="match status" value="1"/>
</dbReference>
<evidence type="ECO:0000313" key="18">
    <source>
        <dbReference type="EMBL" id="PON27988.1"/>
    </source>
</evidence>
<organism evidence="18 19">
    <name type="scientific">Trichoderma gamsii</name>
    <dbReference type="NCBI Taxonomy" id="398673"/>
    <lineage>
        <taxon>Eukaryota</taxon>
        <taxon>Fungi</taxon>
        <taxon>Dikarya</taxon>
        <taxon>Ascomycota</taxon>
        <taxon>Pezizomycotina</taxon>
        <taxon>Sordariomycetes</taxon>
        <taxon>Hypocreomycetidae</taxon>
        <taxon>Hypocreales</taxon>
        <taxon>Hypocreaceae</taxon>
        <taxon>Trichoderma</taxon>
    </lineage>
</organism>
<name>A0A2P4ZUM1_9HYPO</name>
<evidence type="ECO:0000256" key="1">
    <source>
        <dbReference type="ARBA" id="ARBA00000900"/>
    </source>
</evidence>
<comment type="caution">
    <text evidence="18">The sequence shown here is derived from an EMBL/GenBank/DDBJ whole genome shotgun (WGS) entry which is preliminary data.</text>
</comment>
<dbReference type="AlphaFoldDB" id="A0A2P4ZUM1"/>
<dbReference type="SMART" id="SM00184">
    <property type="entry name" value="RING"/>
    <property type="match status" value="1"/>
</dbReference>
<dbReference type="GO" id="GO:0033503">
    <property type="term" value="C:HULC complex"/>
    <property type="evidence" value="ECO:0007669"/>
    <property type="project" value="TreeGrafter"/>
</dbReference>
<keyword evidence="10 15" id="KW-0156">Chromatin regulator</keyword>
<dbReference type="UniPathway" id="UPA00143"/>
<evidence type="ECO:0000256" key="3">
    <source>
        <dbReference type="ARBA" id="ARBA00004906"/>
    </source>
</evidence>
<keyword evidence="19" id="KW-1185">Reference proteome</keyword>
<dbReference type="PROSITE" id="PS00518">
    <property type="entry name" value="ZF_RING_1"/>
    <property type="match status" value="1"/>
</dbReference>
<dbReference type="STRING" id="398673.A0A2P4ZUM1"/>
<evidence type="ECO:0000256" key="11">
    <source>
        <dbReference type="ARBA" id="ARBA00023054"/>
    </source>
</evidence>
<dbReference type="GO" id="GO:0061630">
    <property type="term" value="F:ubiquitin protein ligase activity"/>
    <property type="evidence" value="ECO:0007669"/>
    <property type="project" value="UniProtKB-EC"/>
</dbReference>
<accession>A0A2P4ZUM1</accession>
<dbReference type="Pfam" id="PF08647">
    <property type="entry name" value="BRE1"/>
    <property type="match status" value="1"/>
</dbReference>
<keyword evidence="12 15" id="KW-0539">Nucleus</keyword>
<feature type="coiled-coil region" evidence="16">
    <location>
        <begin position="284"/>
        <end position="318"/>
    </location>
</feature>